<feature type="compositionally biased region" description="Pro residues" evidence="1">
    <location>
        <begin position="356"/>
        <end position="370"/>
    </location>
</feature>
<name>A0AAD3DYP8_9CHLO</name>
<keyword evidence="3" id="KW-1185">Reference proteome</keyword>
<protein>
    <submittedName>
        <fullName evidence="2">Uncharacterized protein</fullName>
    </submittedName>
</protein>
<feature type="region of interest" description="Disordered" evidence="1">
    <location>
        <begin position="1238"/>
        <end position="1261"/>
    </location>
</feature>
<dbReference type="EMBL" id="BMAR01000038">
    <property type="protein sequence ID" value="GFR50516.1"/>
    <property type="molecule type" value="Genomic_DNA"/>
</dbReference>
<feature type="region of interest" description="Disordered" evidence="1">
    <location>
        <begin position="703"/>
        <end position="821"/>
    </location>
</feature>
<evidence type="ECO:0000313" key="2">
    <source>
        <dbReference type="EMBL" id="GFR50516.1"/>
    </source>
</evidence>
<feature type="compositionally biased region" description="Low complexity" evidence="1">
    <location>
        <begin position="1182"/>
        <end position="1198"/>
    </location>
</feature>
<reference evidence="2 3" key="1">
    <citation type="journal article" date="2021" name="Sci. Rep.">
        <title>Genome sequencing of the multicellular alga Astrephomene provides insights into convergent evolution of germ-soma differentiation.</title>
        <authorList>
            <person name="Yamashita S."/>
            <person name="Yamamoto K."/>
            <person name="Matsuzaki R."/>
            <person name="Suzuki S."/>
            <person name="Yamaguchi H."/>
            <person name="Hirooka S."/>
            <person name="Minakuchi Y."/>
            <person name="Miyagishima S."/>
            <person name="Kawachi M."/>
            <person name="Toyoda A."/>
            <person name="Nozaki H."/>
        </authorList>
    </citation>
    <scope>NUCLEOTIDE SEQUENCE [LARGE SCALE GENOMIC DNA]</scope>
    <source>
        <strain evidence="2 3">NIES-4017</strain>
    </source>
</reference>
<dbReference type="PANTHER" id="PTHR40903:SF1">
    <property type="entry name" value="HYPHALLY REGULATED CELL WALL PROTEIN 3"/>
    <property type="match status" value="1"/>
</dbReference>
<evidence type="ECO:0000313" key="3">
    <source>
        <dbReference type="Proteomes" id="UP001054857"/>
    </source>
</evidence>
<proteinExistence type="predicted"/>
<feature type="region of interest" description="Disordered" evidence="1">
    <location>
        <begin position="1170"/>
        <end position="1207"/>
    </location>
</feature>
<comment type="caution">
    <text evidence="2">The sequence shown here is derived from an EMBL/GenBank/DDBJ whole genome shotgun (WGS) entry which is preliminary data.</text>
</comment>
<dbReference type="PANTHER" id="PTHR40903">
    <property type="entry name" value="GLYCINE-RICH CELL WALL STRUCTURAL PROTEIN 1-LIKE"/>
    <property type="match status" value="1"/>
</dbReference>
<feature type="compositionally biased region" description="Gly residues" evidence="1">
    <location>
        <begin position="724"/>
        <end position="750"/>
    </location>
</feature>
<feature type="region of interest" description="Disordered" evidence="1">
    <location>
        <begin position="581"/>
        <end position="608"/>
    </location>
</feature>
<feature type="compositionally biased region" description="Gly residues" evidence="1">
    <location>
        <begin position="794"/>
        <end position="805"/>
    </location>
</feature>
<feature type="region of interest" description="Disordered" evidence="1">
    <location>
        <begin position="637"/>
        <end position="658"/>
    </location>
</feature>
<feature type="compositionally biased region" description="Polar residues" evidence="1">
    <location>
        <begin position="516"/>
        <end position="537"/>
    </location>
</feature>
<feature type="compositionally biased region" description="Low complexity" evidence="1">
    <location>
        <begin position="371"/>
        <end position="383"/>
    </location>
</feature>
<feature type="region of interest" description="Disordered" evidence="1">
    <location>
        <begin position="356"/>
        <end position="387"/>
    </location>
</feature>
<sequence>MRRRYWRVSNIHRDMREAMEQEVKPVPCGAQPGTKRRNAALLAIVAYLQVFGYVQLARPFCASEPHTLPLDSRLAATYPCSGALPEKVLYLATQPALVYRDYLRLQPPDCWVSASAACMLLRLLLGLTWPSSLHLRWTFVAHRLLGPVTLLGWLLASGQPPSSLAVWFARSWPLLDCAYLLVFQTGFRHEAVYGVLSFAVNAAIGTRIRALHPHLVYPLPMQLMICASATAFILSVHLLWERAERRLHYNGISSRHDVVHSSKAKVGGSTAGTSRCTASSGAATATAADADPAAQTTDTATAVTVANATAIAVQLATSCLLQRYEAATTRSINSTGPNSSVPEDDSPRFTEAVRLMPPPPPASAPTPLPRPGAGATTPVTTTTDPRDHNASTVLAERSHAAAVRRLLAPFPSQHSALAAAQAARMTYTPAVQLVRVQIKIRGADPDEVPAGYEARVGRVVAAAGYHAEAVYMRRGCIELVIDAQEWHGAPNSYGAAGVGSAVAVVEVGDTPAATAANGTSSAKCVKQGTNPSDASRSTTEEAVAAAAGPIAATTAGTAAPLQESPRDIDIGSLIRALRIGQGDVSSDDDDGADEGHYDDGGRSGVGRAAGGYDNGGGASYGSAAAGMITEEAITSISTRRGQAAVPPPPPRRSVTPRPLLHTSGWNVWYEDSVSIADAAADVTAAGSGGPFILGVYPRVLLARHGPTHNHPHTSPHPGNSGSNSGSGPGAVGGTAFGGDDGDGDVAGGRGDAQEEDDVAAGLDVGSRRRITHLDMGAEGASLSGGEGEGEGGRHPAGGAGGGQDHGGAVWQGQRRRGNQRDAGAAIGTRFSDEAVPGPFRLEVVVCWPETAPAPLPPPPAAMRARTTTSFAAAAAGAAVREPLGAATSPAPTPRSEECLELLVRCRGLHLPSRLITVESLGSAVLPSPHATQTQLPGPSHNSAAEAAAAAAAAPYAPAPSRVASGRGGEGSNAVMMTCTLLEYVIELPYLPAQPGLLLLEPRGLPVVPVVVVQEAAVAAELQATVDEWDGDTAELDHLLLDTAMFVQETADVMTMAEALAGLTPRAAAAGGNAGGYRDTTIGAGANMTIPAAATATWARSGLGGRMRVQISPRLHSLGRHLLGFAVMNGWTAFSALLQSYLGAGDNLPPPYGSVRDLLYNSGLVSEDASVARPSATLSTMDSTLTATGTSSPPSGYGSEVEESPPSPSLCGSGAALCSLHAAPCGVVAAGGFDKGLQQERKGQQQLQQAEKRGEEEGEEHPVRCCARDTYTQGCRDPGAFVRKWMESLLSTSLLCYLRRGWCRTAAFAAVDRCARVPLLPAVLVIAVAVLLGTAPGPAGQSLR</sequence>
<evidence type="ECO:0000256" key="1">
    <source>
        <dbReference type="SAM" id="MobiDB-lite"/>
    </source>
</evidence>
<dbReference type="Proteomes" id="UP001054857">
    <property type="component" value="Unassembled WGS sequence"/>
</dbReference>
<organism evidence="2 3">
    <name type="scientific">Astrephomene gubernaculifera</name>
    <dbReference type="NCBI Taxonomy" id="47775"/>
    <lineage>
        <taxon>Eukaryota</taxon>
        <taxon>Viridiplantae</taxon>
        <taxon>Chlorophyta</taxon>
        <taxon>core chlorophytes</taxon>
        <taxon>Chlorophyceae</taxon>
        <taxon>CS clade</taxon>
        <taxon>Chlamydomonadales</taxon>
        <taxon>Astrephomenaceae</taxon>
        <taxon>Astrephomene</taxon>
    </lineage>
</organism>
<feature type="compositionally biased region" description="Basic and acidic residues" evidence="1">
    <location>
        <begin position="1249"/>
        <end position="1261"/>
    </location>
</feature>
<accession>A0AAD3DYP8</accession>
<feature type="region of interest" description="Disordered" evidence="1">
    <location>
        <begin position="515"/>
        <end position="546"/>
    </location>
</feature>
<gene>
    <name evidence="2" type="ORF">Agub_g12784</name>
</gene>